<accession>A0ABQ9HVF6</accession>
<evidence type="ECO:0008006" key="3">
    <source>
        <dbReference type="Google" id="ProtNLM"/>
    </source>
</evidence>
<reference evidence="1 2" key="1">
    <citation type="submission" date="2023-02" db="EMBL/GenBank/DDBJ databases">
        <title>LHISI_Scaffold_Assembly.</title>
        <authorList>
            <person name="Stuart O.P."/>
            <person name="Cleave R."/>
            <person name="Magrath M.J.L."/>
            <person name="Mikheyev A.S."/>
        </authorList>
    </citation>
    <scope>NUCLEOTIDE SEQUENCE [LARGE SCALE GENOMIC DNA]</scope>
    <source>
        <strain evidence="1">Daus_M_001</strain>
        <tissue evidence="1">Leg muscle</tissue>
    </source>
</reference>
<sequence length="168" mass="18570">MHNERNQAPSISATSNPPPLPLALHLKLATRISLFRLRIFNLFLDTKRNPKVEGNCHPQTQPFTSGLAAHSTVNCQKNTELEFEGSSSDSDSCASDALADDLPELSLQLPVGGEAPDKEDALCMFCEGVFPDDYRGELWVRCEMCDQWAHSECAGAERGSSYMCNFCR</sequence>
<gene>
    <name evidence="1" type="ORF">PR048_007846</name>
</gene>
<protein>
    <recommendedName>
        <fullName evidence="3">Zinc finger PHD-type domain-containing protein</fullName>
    </recommendedName>
</protein>
<keyword evidence="2" id="KW-1185">Reference proteome</keyword>
<organism evidence="1 2">
    <name type="scientific">Dryococelus australis</name>
    <dbReference type="NCBI Taxonomy" id="614101"/>
    <lineage>
        <taxon>Eukaryota</taxon>
        <taxon>Metazoa</taxon>
        <taxon>Ecdysozoa</taxon>
        <taxon>Arthropoda</taxon>
        <taxon>Hexapoda</taxon>
        <taxon>Insecta</taxon>
        <taxon>Pterygota</taxon>
        <taxon>Neoptera</taxon>
        <taxon>Polyneoptera</taxon>
        <taxon>Phasmatodea</taxon>
        <taxon>Verophasmatodea</taxon>
        <taxon>Anareolatae</taxon>
        <taxon>Phasmatidae</taxon>
        <taxon>Eurycanthinae</taxon>
        <taxon>Dryococelus</taxon>
    </lineage>
</organism>
<dbReference type="InterPro" id="IPR013083">
    <property type="entry name" value="Znf_RING/FYVE/PHD"/>
</dbReference>
<evidence type="ECO:0000313" key="1">
    <source>
        <dbReference type="EMBL" id="KAJ8888356.1"/>
    </source>
</evidence>
<proteinExistence type="predicted"/>
<dbReference type="SUPFAM" id="SSF57903">
    <property type="entry name" value="FYVE/PHD zinc finger"/>
    <property type="match status" value="1"/>
</dbReference>
<evidence type="ECO:0000313" key="2">
    <source>
        <dbReference type="Proteomes" id="UP001159363"/>
    </source>
</evidence>
<name>A0ABQ9HVF6_9NEOP</name>
<dbReference type="Proteomes" id="UP001159363">
    <property type="component" value="Chromosome 3"/>
</dbReference>
<dbReference type="Gene3D" id="3.30.40.10">
    <property type="entry name" value="Zinc/RING finger domain, C3HC4 (zinc finger)"/>
    <property type="match status" value="1"/>
</dbReference>
<comment type="caution">
    <text evidence="1">The sequence shown here is derived from an EMBL/GenBank/DDBJ whole genome shotgun (WGS) entry which is preliminary data.</text>
</comment>
<dbReference type="EMBL" id="JARBHB010000003">
    <property type="protein sequence ID" value="KAJ8888356.1"/>
    <property type="molecule type" value="Genomic_DNA"/>
</dbReference>
<dbReference type="InterPro" id="IPR011011">
    <property type="entry name" value="Znf_FYVE_PHD"/>
</dbReference>